<evidence type="ECO:0000256" key="5">
    <source>
        <dbReference type="SAM" id="SignalP"/>
    </source>
</evidence>
<comment type="subcellular location">
    <subcellularLocation>
        <location evidence="1">Cytoplasmic vesicle</location>
        <location evidence="1">COPI-coated vesicle membrane</location>
        <topology evidence="1">Peripheral membrane protein</topology>
        <orientation evidence="1">Cytoplasmic side</orientation>
    </subcellularLocation>
</comment>
<dbReference type="PROSITE" id="PS50294">
    <property type="entry name" value="WD_REPEATS_REGION"/>
    <property type="match status" value="2"/>
</dbReference>
<evidence type="ECO:0000256" key="2">
    <source>
        <dbReference type="ARBA" id="ARBA00022574"/>
    </source>
</evidence>
<dbReference type="GO" id="GO:0006891">
    <property type="term" value="P:intra-Golgi vesicle-mediated transport"/>
    <property type="evidence" value="ECO:0007669"/>
    <property type="project" value="TreeGrafter"/>
</dbReference>
<dbReference type="WBParaSite" id="HNAJ_0000216201-mRNA-1">
    <property type="protein sequence ID" value="HNAJ_0000216201-mRNA-1"/>
    <property type="gene ID" value="HNAJ_0000216201"/>
</dbReference>
<keyword evidence="3" id="KW-0677">Repeat</keyword>
<dbReference type="InterPro" id="IPR001680">
    <property type="entry name" value="WD40_rpt"/>
</dbReference>
<dbReference type="OrthoDB" id="538223at2759"/>
<dbReference type="InterPro" id="IPR036322">
    <property type="entry name" value="WD40_repeat_dom_sf"/>
</dbReference>
<name>A0A0R3T524_RODNA</name>
<evidence type="ECO:0000256" key="4">
    <source>
        <dbReference type="PROSITE-ProRule" id="PRU00221"/>
    </source>
</evidence>
<evidence type="ECO:0000256" key="1">
    <source>
        <dbReference type="ARBA" id="ARBA00004347"/>
    </source>
</evidence>
<evidence type="ECO:0000256" key="3">
    <source>
        <dbReference type="ARBA" id="ARBA00022737"/>
    </source>
</evidence>
<organism evidence="8">
    <name type="scientific">Rodentolepis nana</name>
    <name type="common">Dwarf tapeworm</name>
    <name type="synonym">Hymenolepis nana</name>
    <dbReference type="NCBI Taxonomy" id="102285"/>
    <lineage>
        <taxon>Eukaryota</taxon>
        <taxon>Metazoa</taxon>
        <taxon>Spiralia</taxon>
        <taxon>Lophotrochozoa</taxon>
        <taxon>Platyhelminthes</taxon>
        <taxon>Cestoda</taxon>
        <taxon>Eucestoda</taxon>
        <taxon>Cyclophyllidea</taxon>
        <taxon>Hymenolepididae</taxon>
        <taxon>Rodentolepis</taxon>
    </lineage>
</organism>
<reference evidence="6 7" key="2">
    <citation type="submission" date="2018-11" db="EMBL/GenBank/DDBJ databases">
        <authorList>
            <consortium name="Pathogen Informatics"/>
        </authorList>
    </citation>
    <scope>NUCLEOTIDE SEQUENCE [LARGE SCALE GENOMIC DNA]</scope>
</reference>
<protein>
    <submittedName>
        <fullName evidence="8">WD_REPEATS_REGION domain-containing protein</fullName>
    </submittedName>
</protein>
<reference evidence="8" key="1">
    <citation type="submission" date="2017-02" db="UniProtKB">
        <authorList>
            <consortium name="WormBaseParasite"/>
        </authorList>
    </citation>
    <scope>IDENTIFICATION</scope>
</reference>
<proteinExistence type="predicted"/>
<feature type="chain" id="PRO_5043131681" evidence="5">
    <location>
        <begin position="16"/>
        <end position="333"/>
    </location>
</feature>
<keyword evidence="7" id="KW-1185">Reference proteome</keyword>
<gene>
    <name evidence="6" type="ORF">HNAJ_LOCUS2161</name>
</gene>
<dbReference type="GO" id="GO:0006890">
    <property type="term" value="P:retrograde vesicle-mediated transport, Golgi to endoplasmic reticulum"/>
    <property type="evidence" value="ECO:0007669"/>
    <property type="project" value="TreeGrafter"/>
</dbReference>
<keyword evidence="2 4" id="KW-0853">WD repeat</keyword>
<dbReference type="GO" id="GO:0030126">
    <property type="term" value="C:COPI vesicle coat"/>
    <property type="evidence" value="ECO:0007669"/>
    <property type="project" value="TreeGrafter"/>
</dbReference>
<dbReference type="SUPFAM" id="SSF50978">
    <property type="entry name" value="WD40 repeat-like"/>
    <property type="match status" value="1"/>
</dbReference>
<dbReference type="GO" id="GO:0006886">
    <property type="term" value="P:intracellular protein transport"/>
    <property type="evidence" value="ECO:0007669"/>
    <property type="project" value="TreeGrafter"/>
</dbReference>
<dbReference type="InterPro" id="IPR050844">
    <property type="entry name" value="Coatomer_complex_subunit"/>
</dbReference>
<dbReference type="EMBL" id="UZAE01000999">
    <property type="protein sequence ID" value="VDN98020.1"/>
    <property type="molecule type" value="Genomic_DNA"/>
</dbReference>
<feature type="repeat" description="WD" evidence="4">
    <location>
        <begin position="139"/>
        <end position="180"/>
    </location>
</feature>
<feature type="repeat" description="WD" evidence="4">
    <location>
        <begin position="278"/>
        <end position="310"/>
    </location>
</feature>
<dbReference type="STRING" id="102285.A0A0R3T524"/>
<sequence length="333" mass="36494">MLIIGVCYFVYFSIACHPVKEIACSACMGGKVSLIQPDKATFSTVFFMPKLQLSAVSFSPDIDTLAISSLSGHIMVGQLKESNEVSETPQVDIVGRYQLHKSAILSLAWHCAGDCLASGSLDGYVRTFALERPGAFDTFRGHRGGVNCVRFLPNSHLFLSASSDKRIILWDARSKKKVRQFKHEAPVIGTALSKDGSNFVSCDASGVVSQWDSRNARQFVKLTGEIAFGHGRNCLLYSPDENFLLTGNTDGTVSIINIVNKEVQNGLNIFVSLQISNIQVHRAPITSFTFCQLGNQVMTSSNDGCVAIWSQISSIFENFSNIHNSNHRITKDN</sequence>
<dbReference type="SMART" id="SM00320">
    <property type="entry name" value="WD40"/>
    <property type="match status" value="6"/>
</dbReference>
<dbReference type="AlphaFoldDB" id="A0A0R3T524"/>
<evidence type="ECO:0000313" key="7">
    <source>
        <dbReference type="Proteomes" id="UP000278807"/>
    </source>
</evidence>
<dbReference type="PANTHER" id="PTHR19876">
    <property type="entry name" value="COATOMER"/>
    <property type="match status" value="1"/>
</dbReference>
<dbReference type="Proteomes" id="UP000278807">
    <property type="component" value="Unassembled WGS sequence"/>
</dbReference>
<keyword evidence="5" id="KW-0732">Signal</keyword>
<accession>A0A0R3T524</accession>
<dbReference type="GO" id="GO:0006888">
    <property type="term" value="P:endoplasmic reticulum to Golgi vesicle-mediated transport"/>
    <property type="evidence" value="ECO:0007669"/>
    <property type="project" value="TreeGrafter"/>
</dbReference>
<dbReference type="Gene3D" id="2.130.10.10">
    <property type="entry name" value="YVTN repeat-like/Quinoprotein amine dehydrogenase"/>
    <property type="match status" value="2"/>
</dbReference>
<dbReference type="InterPro" id="IPR015943">
    <property type="entry name" value="WD40/YVTN_repeat-like_dom_sf"/>
</dbReference>
<feature type="signal peptide" evidence="5">
    <location>
        <begin position="1"/>
        <end position="15"/>
    </location>
</feature>
<evidence type="ECO:0000313" key="8">
    <source>
        <dbReference type="WBParaSite" id="HNAJ_0000216201-mRNA-1"/>
    </source>
</evidence>
<evidence type="ECO:0000313" key="6">
    <source>
        <dbReference type="EMBL" id="VDN98020.1"/>
    </source>
</evidence>
<dbReference type="PROSITE" id="PS50082">
    <property type="entry name" value="WD_REPEATS_2"/>
    <property type="match status" value="2"/>
</dbReference>
<dbReference type="Pfam" id="PF00400">
    <property type="entry name" value="WD40"/>
    <property type="match status" value="5"/>
</dbReference>